<gene>
    <name evidence="7" type="ORF">GCM10022380_55140</name>
</gene>
<evidence type="ECO:0000256" key="5">
    <source>
        <dbReference type="PROSITE-ProRule" id="PRU00335"/>
    </source>
</evidence>
<dbReference type="InterPro" id="IPR001647">
    <property type="entry name" value="HTH_TetR"/>
</dbReference>
<dbReference type="InterPro" id="IPR036271">
    <property type="entry name" value="Tet_transcr_reg_TetR-rel_C_sf"/>
</dbReference>
<feature type="DNA-binding region" description="H-T-H motif" evidence="5">
    <location>
        <begin position="40"/>
        <end position="59"/>
    </location>
</feature>
<dbReference type="SUPFAM" id="SSF48498">
    <property type="entry name" value="Tetracyclin repressor-like, C-terminal domain"/>
    <property type="match status" value="1"/>
</dbReference>
<evidence type="ECO:0000256" key="1">
    <source>
        <dbReference type="ARBA" id="ARBA00022491"/>
    </source>
</evidence>
<dbReference type="Pfam" id="PF00440">
    <property type="entry name" value="TetR_N"/>
    <property type="match status" value="1"/>
</dbReference>
<feature type="domain" description="HTH tetR-type" evidence="6">
    <location>
        <begin position="17"/>
        <end position="77"/>
    </location>
</feature>
<dbReference type="PANTHER" id="PTHR30055:SF228">
    <property type="entry name" value="TRANSCRIPTIONAL REGULATOR-RELATED"/>
    <property type="match status" value="1"/>
</dbReference>
<sequence>MRSHRYSGGMPRKIDHDDRRRQIADAVCALISRRGLEGVSLREVAGEAGVSMGAVQRCFSTKEDMLVFAQEHVNRRISERAQARIGGSASPVTMLAETLTAMLAADDPVEARVWMAFTAQSAVDPALAEVQRGHYAGLAELLAVLLRAAQDAGEVRAGVDVPAEAETLIALADGLTVQILLGRRTAESARAMLHERLDRLRVA</sequence>
<dbReference type="Gene3D" id="1.10.357.10">
    <property type="entry name" value="Tetracycline Repressor, domain 2"/>
    <property type="match status" value="1"/>
</dbReference>
<keyword evidence="2" id="KW-0805">Transcription regulation</keyword>
<accession>A0ABP7IXK1</accession>
<dbReference type="InterPro" id="IPR039538">
    <property type="entry name" value="BetI_C"/>
</dbReference>
<evidence type="ECO:0000313" key="8">
    <source>
        <dbReference type="Proteomes" id="UP001501624"/>
    </source>
</evidence>
<keyword evidence="1" id="KW-0678">Repressor</keyword>
<evidence type="ECO:0000313" key="7">
    <source>
        <dbReference type="EMBL" id="GAA3829534.1"/>
    </source>
</evidence>
<reference evidence="8" key="1">
    <citation type="journal article" date="2019" name="Int. J. Syst. Evol. Microbiol.">
        <title>The Global Catalogue of Microorganisms (GCM) 10K type strain sequencing project: providing services to taxonomists for standard genome sequencing and annotation.</title>
        <authorList>
            <consortium name="The Broad Institute Genomics Platform"/>
            <consortium name="The Broad Institute Genome Sequencing Center for Infectious Disease"/>
            <person name="Wu L."/>
            <person name="Ma J."/>
        </authorList>
    </citation>
    <scope>NUCLEOTIDE SEQUENCE [LARGE SCALE GENOMIC DNA]</scope>
    <source>
        <strain evidence="8">JCM 17017</strain>
    </source>
</reference>
<dbReference type="Proteomes" id="UP001501624">
    <property type="component" value="Unassembled WGS sequence"/>
</dbReference>
<evidence type="ECO:0000259" key="6">
    <source>
        <dbReference type="PROSITE" id="PS50977"/>
    </source>
</evidence>
<organism evidence="7 8">
    <name type="scientific">Amycolatopsis tucumanensis</name>
    <dbReference type="NCBI Taxonomy" id="401106"/>
    <lineage>
        <taxon>Bacteria</taxon>
        <taxon>Bacillati</taxon>
        <taxon>Actinomycetota</taxon>
        <taxon>Actinomycetes</taxon>
        <taxon>Pseudonocardiales</taxon>
        <taxon>Pseudonocardiaceae</taxon>
        <taxon>Amycolatopsis</taxon>
    </lineage>
</organism>
<evidence type="ECO:0000256" key="3">
    <source>
        <dbReference type="ARBA" id="ARBA00023125"/>
    </source>
</evidence>
<dbReference type="InterPro" id="IPR050109">
    <property type="entry name" value="HTH-type_TetR-like_transc_reg"/>
</dbReference>
<dbReference type="PANTHER" id="PTHR30055">
    <property type="entry name" value="HTH-TYPE TRANSCRIPTIONAL REGULATOR RUTR"/>
    <property type="match status" value="1"/>
</dbReference>
<dbReference type="InterPro" id="IPR009057">
    <property type="entry name" value="Homeodomain-like_sf"/>
</dbReference>
<name>A0ABP7IXK1_9PSEU</name>
<dbReference type="SUPFAM" id="SSF46689">
    <property type="entry name" value="Homeodomain-like"/>
    <property type="match status" value="1"/>
</dbReference>
<keyword evidence="4" id="KW-0804">Transcription</keyword>
<keyword evidence="3 5" id="KW-0238">DNA-binding</keyword>
<protein>
    <submittedName>
        <fullName evidence="7">TetR/AcrR family transcriptional regulator</fullName>
    </submittedName>
</protein>
<evidence type="ECO:0000256" key="2">
    <source>
        <dbReference type="ARBA" id="ARBA00023015"/>
    </source>
</evidence>
<dbReference type="PROSITE" id="PS50977">
    <property type="entry name" value="HTH_TETR_2"/>
    <property type="match status" value="1"/>
</dbReference>
<dbReference type="EMBL" id="BAABCM010000008">
    <property type="protein sequence ID" value="GAA3829534.1"/>
    <property type="molecule type" value="Genomic_DNA"/>
</dbReference>
<evidence type="ECO:0000256" key="4">
    <source>
        <dbReference type="ARBA" id="ARBA00023163"/>
    </source>
</evidence>
<dbReference type="Pfam" id="PF13977">
    <property type="entry name" value="TetR_C_6"/>
    <property type="match status" value="1"/>
</dbReference>
<proteinExistence type="predicted"/>
<comment type="caution">
    <text evidence="7">The sequence shown here is derived from an EMBL/GenBank/DDBJ whole genome shotgun (WGS) entry which is preliminary data.</text>
</comment>
<keyword evidence="8" id="KW-1185">Reference proteome</keyword>